<dbReference type="InterPro" id="IPR004662">
    <property type="entry name" value="AcgluKinase_fam"/>
</dbReference>
<dbReference type="InterPro" id="IPR037528">
    <property type="entry name" value="ArgB"/>
</dbReference>
<evidence type="ECO:0000256" key="1">
    <source>
        <dbReference type="ARBA" id="ARBA00004828"/>
    </source>
</evidence>
<dbReference type="GO" id="GO:0042450">
    <property type="term" value="P:L-arginine biosynthetic process via ornithine"/>
    <property type="evidence" value="ECO:0007669"/>
    <property type="project" value="UniProtKB-UniRule"/>
</dbReference>
<comment type="similarity">
    <text evidence="9">Belongs to the acetylglutamate kinase family. ArgB subfamily.</text>
</comment>
<evidence type="ECO:0000256" key="8">
    <source>
        <dbReference type="ARBA" id="ARBA00048141"/>
    </source>
</evidence>
<keyword evidence="2 9" id="KW-0055">Arginine biosynthesis</keyword>
<evidence type="ECO:0000256" key="4">
    <source>
        <dbReference type="ARBA" id="ARBA00022679"/>
    </source>
</evidence>
<feature type="domain" description="Aspartate/glutamate/uridylate kinase" evidence="11">
    <location>
        <begin position="59"/>
        <end position="302"/>
    </location>
</feature>
<dbReference type="Proteomes" id="UP000616114">
    <property type="component" value="Unassembled WGS sequence"/>
</dbReference>
<keyword evidence="7 9" id="KW-0067">ATP-binding</keyword>
<dbReference type="AlphaFoldDB" id="A0A8J2U0M2"/>
<comment type="caution">
    <text evidence="12">The sequence shown here is derived from an EMBL/GenBank/DDBJ whole genome shotgun (WGS) entry which is preliminary data.</text>
</comment>
<evidence type="ECO:0000256" key="9">
    <source>
        <dbReference type="HAMAP-Rule" id="MF_00082"/>
    </source>
</evidence>
<evidence type="ECO:0000256" key="2">
    <source>
        <dbReference type="ARBA" id="ARBA00022571"/>
    </source>
</evidence>
<dbReference type="RefSeq" id="WP_188551697.1">
    <property type="nucleotide sequence ID" value="NZ_BMFY01000015.1"/>
</dbReference>
<evidence type="ECO:0000256" key="10">
    <source>
        <dbReference type="SAM" id="MobiDB-lite"/>
    </source>
</evidence>
<dbReference type="FunFam" id="3.40.1160.10:FF:000004">
    <property type="entry name" value="Acetylglutamate kinase"/>
    <property type="match status" value="1"/>
</dbReference>
<evidence type="ECO:0000256" key="6">
    <source>
        <dbReference type="ARBA" id="ARBA00022777"/>
    </source>
</evidence>
<dbReference type="CDD" id="cd04250">
    <property type="entry name" value="AAK_NAGK-C"/>
    <property type="match status" value="1"/>
</dbReference>
<keyword evidence="6 9" id="KW-0418">Kinase</keyword>
<evidence type="ECO:0000259" key="11">
    <source>
        <dbReference type="Pfam" id="PF00696"/>
    </source>
</evidence>
<evidence type="ECO:0000313" key="12">
    <source>
        <dbReference type="EMBL" id="GGA24919.1"/>
    </source>
</evidence>
<dbReference type="InterPro" id="IPR036393">
    <property type="entry name" value="AceGlu_kinase-like_sf"/>
</dbReference>
<dbReference type="PIRSF" id="PIRSF000728">
    <property type="entry name" value="NAGK"/>
    <property type="match status" value="1"/>
</dbReference>
<dbReference type="GO" id="GO:0003991">
    <property type="term" value="F:acetylglutamate kinase activity"/>
    <property type="evidence" value="ECO:0007669"/>
    <property type="project" value="UniProtKB-UniRule"/>
</dbReference>
<evidence type="ECO:0000256" key="5">
    <source>
        <dbReference type="ARBA" id="ARBA00022741"/>
    </source>
</evidence>
<dbReference type="InterPro" id="IPR001048">
    <property type="entry name" value="Asp/Glu/Uridylate_kinase"/>
</dbReference>
<feature type="binding site" evidence="9">
    <location>
        <position position="120"/>
    </location>
    <ligand>
        <name>substrate</name>
    </ligand>
</feature>
<feature type="site" description="Transition state stabilizer" evidence="9">
    <location>
        <position position="63"/>
    </location>
</feature>
<dbReference type="EC" id="2.7.2.8" evidence="9"/>
<dbReference type="GO" id="GO:0005737">
    <property type="term" value="C:cytoplasm"/>
    <property type="evidence" value="ECO:0007669"/>
    <property type="project" value="UniProtKB-SubCell"/>
</dbReference>
<protein>
    <recommendedName>
        <fullName evidence="9">Acetylglutamate kinase</fullName>
        <ecNumber evidence="9">2.7.2.8</ecNumber>
    </recommendedName>
    <alternativeName>
        <fullName evidence="9">N-acetyl-L-glutamate 5-phosphotransferase</fullName>
    </alternativeName>
    <alternativeName>
        <fullName evidence="9">NAG kinase</fullName>
        <shortName evidence="9">NAGK</shortName>
    </alternativeName>
</protein>
<comment type="subcellular location">
    <subcellularLocation>
        <location evidence="9">Cytoplasm</location>
    </subcellularLocation>
</comment>
<gene>
    <name evidence="9 12" type="primary">argB</name>
    <name evidence="12" type="ORF">GCM10011333_29950</name>
</gene>
<proteinExistence type="inferred from homology"/>
<dbReference type="InterPro" id="IPR041727">
    <property type="entry name" value="NAGK-C"/>
</dbReference>
<feature type="binding site" evidence="9">
    <location>
        <begin position="98"/>
        <end position="99"/>
    </location>
    <ligand>
        <name>substrate</name>
    </ligand>
</feature>
<keyword evidence="5 9" id="KW-0547">Nucleotide-binding</keyword>
<keyword evidence="9" id="KW-0963">Cytoplasm</keyword>
<evidence type="ECO:0000256" key="7">
    <source>
        <dbReference type="ARBA" id="ARBA00022840"/>
    </source>
</evidence>
<dbReference type="SUPFAM" id="SSF53633">
    <property type="entry name" value="Carbamate kinase-like"/>
    <property type="match status" value="1"/>
</dbReference>
<reference evidence="12" key="1">
    <citation type="journal article" date="2014" name="Int. J. Syst. Evol. Microbiol.">
        <title>Complete genome sequence of Corynebacterium casei LMG S-19264T (=DSM 44701T), isolated from a smear-ripened cheese.</title>
        <authorList>
            <consortium name="US DOE Joint Genome Institute (JGI-PGF)"/>
            <person name="Walter F."/>
            <person name="Albersmeier A."/>
            <person name="Kalinowski J."/>
            <person name="Ruckert C."/>
        </authorList>
    </citation>
    <scope>NUCLEOTIDE SEQUENCE</scope>
    <source>
        <strain evidence="12">CGMCC 1.12785</strain>
    </source>
</reference>
<dbReference type="InterPro" id="IPR001057">
    <property type="entry name" value="Glu/AcGlu_kinase"/>
</dbReference>
<keyword evidence="13" id="KW-1185">Reference proteome</keyword>
<dbReference type="EMBL" id="BMFY01000015">
    <property type="protein sequence ID" value="GGA24919.1"/>
    <property type="molecule type" value="Genomic_DNA"/>
</dbReference>
<comment type="pathway">
    <text evidence="1 9">Amino-acid biosynthesis; L-arginine biosynthesis; N(2)-acetyl-L-ornithine from L-glutamate: step 2/4.</text>
</comment>
<dbReference type="PANTHER" id="PTHR23342">
    <property type="entry name" value="N-ACETYLGLUTAMATE SYNTHASE"/>
    <property type="match status" value="1"/>
</dbReference>
<feature type="binding site" evidence="9">
    <location>
        <position position="222"/>
    </location>
    <ligand>
        <name>substrate</name>
    </ligand>
</feature>
<feature type="compositionally biased region" description="Low complexity" evidence="10">
    <location>
        <begin position="11"/>
        <end position="24"/>
    </location>
</feature>
<dbReference type="HAMAP" id="MF_00082">
    <property type="entry name" value="ArgB"/>
    <property type="match status" value="1"/>
</dbReference>
<organism evidence="12 13">
    <name type="scientific">Sediminivirga luteola</name>
    <dbReference type="NCBI Taxonomy" id="1774748"/>
    <lineage>
        <taxon>Bacteria</taxon>
        <taxon>Bacillati</taxon>
        <taxon>Actinomycetota</taxon>
        <taxon>Actinomycetes</taxon>
        <taxon>Micrococcales</taxon>
        <taxon>Brevibacteriaceae</taxon>
        <taxon>Sediminivirga</taxon>
    </lineage>
</organism>
<keyword evidence="4 9" id="KW-0808">Transferase</keyword>
<comment type="function">
    <text evidence="9">Catalyzes the ATP-dependent phosphorylation of N-acetyl-L-glutamate.</text>
</comment>
<reference evidence="12" key="2">
    <citation type="submission" date="2020-09" db="EMBL/GenBank/DDBJ databases">
        <authorList>
            <person name="Sun Q."/>
            <person name="Zhou Y."/>
        </authorList>
    </citation>
    <scope>NUCLEOTIDE SEQUENCE</scope>
    <source>
        <strain evidence="12">CGMCC 1.12785</strain>
    </source>
</reference>
<dbReference type="Gene3D" id="3.40.1160.10">
    <property type="entry name" value="Acetylglutamate kinase-like"/>
    <property type="match status" value="1"/>
</dbReference>
<dbReference type="GO" id="GO:0005524">
    <property type="term" value="F:ATP binding"/>
    <property type="evidence" value="ECO:0007669"/>
    <property type="project" value="UniProtKB-UniRule"/>
</dbReference>
<dbReference type="UniPathway" id="UPA00068">
    <property type="reaction ID" value="UER00107"/>
</dbReference>
<feature type="site" description="Transition state stabilizer" evidence="9">
    <location>
        <position position="283"/>
    </location>
</feature>
<comment type="catalytic activity">
    <reaction evidence="8 9">
        <text>N-acetyl-L-glutamate + ATP = N-acetyl-L-glutamyl 5-phosphate + ADP</text>
        <dbReference type="Rhea" id="RHEA:14629"/>
        <dbReference type="ChEBI" id="CHEBI:30616"/>
        <dbReference type="ChEBI" id="CHEBI:44337"/>
        <dbReference type="ChEBI" id="CHEBI:57936"/>
        <dbReference type="ChEBI" id="CHEBI:456216"/>
        <dbReference type="EC" id="2.7.2.8"/>
    </reaction>
</comment>
<keyword evidence="3 9" id="KW-0028">Amino-acid biosynthesis</keyword>
<evidence type="ECO:0000313" key="13">
    <source>
        <dbReference type="Proteomes" id="UP000616114"/>
    </source>
</evidence>
<sequence>MSEHPHTSGQAPAGGVAGAHAPAPSERSTIQHARLAAAQAKAEVLIETLPWIKRFAGAVIVVKYGGNAMVNEDLQQAFADDIAFLRFAGLRPIVVHGGGPQITAMLDRLGIASEFRAGRRVTSEEAAEVIRMVLAGQVNRDVVARINQNGEAAVGLSGEDGDLLLAEVARVEVDGEPVDLGRVGEIVSVNTRFLHQLLDAGRVPVICSIAAERGGEPGKPLNVNADTAAAAVAAAMRADKLAVLTDVEGLYRDWPDRDSLISEIDTEELRQMLPGLSAGMLPKMAAALHAVDSGVRQAHIVDGRFAHSLLLEIFTTAGFGTMVVPAAAGPVSPYAPDEENRP</sequence>
<feature type="region of interest" description="Disordered" evidence="10">
    <location>
        <begin position="1"/>
        <end position="29"/>
    </location>
</feature>
<dbReference type="NCBIfam" id="TIGR00761">
    <property type="entry name" value="argB"/>
    <property type="match status" value="1"/>
</dbReference>
<accession>A0A8J2U0M2</accession>
<dbReference type="PRINTS" id="PR00474">
    <property type="entry name" value="GLU5KINASE"/>
</dbReference>
<dbReference type="PANTHER" id="PTHR23342:SF0">
    <property type="entry name" value="N-ACETYLGLUTAMATE SYNTHASE, MITOCHONDRIAL"/>
    <property type="match status" value="1"/>
</dbReference>
<evidence type="ECO:0000256" key="3">
    <source>
        <dbReference type="ARBA" id="ARBA00022605"/>
    </source>
</evidence>
<dbReference type="Pfam" id="PF00696">
    <property type="entry name" value="AA_kinase"/>
    <property type="match status" value="1"/>
</dbReference>
<name>A0A8J2U0M2_9MICO</name>